<gene>
    <name evidence="1" type="ORF">ECANGB1_1804</name>
</gene>
<sequence>MKEKAEVDFKVVQKERKVDLERFKRPIITIQTYAQPNNRDYYGLKKSNRISRIQTAKEYLKTCAKDNFIINNLNKIENDVVEMNRTIGEQSLKLHFLLIMEYNVDLYNFWFQKGFMTEHDLTSDQFLKYDPANYDFFMNDVYYMHYLFPLPFHNDNLMKKDKPTLKIIRDQFVGMKYKTLVTAKLKQFLNTFLEFMKDAQSKKNVDFKSGKMEKLLEHITISCVFLDNDFDYIVYGNFLDQCKVSLGITGFEAPLRYSREKLFSYIEKEAKLLRHYGVPVPA</sequence>
<evidence type="ECO:0000313" key="2">
    <source>
        <dbReference type="Proteomes" id="UP000192639"/>
    </source>
</evidence>
<protein>
    <submittedName>
        <fullName evidence="1">Uncharacterized protein</fullName>
    </submittedName>
</protein>
<dbReference type="Proteomes" id="UP000192639">
    <property type="component" value="Unassembled WGS sequence"/>
</dbReference>
<keyword evidence="2" id="KW-1185">Reference proteome</keyword>
<dbReference type="EMBL" id="LWDP01000058">
    <property type="protein sequence ID" value="ORD93657.1"/>
    <property type="molecule type" value="Genomic_DNA"/>
</dbReference>
<reference evidence="1 2" key="1">
    <citation type="journal article" date="2017" name="Environ. Microbiol.">
        <title>Decay of the glycolytic pathway and adaptation to intranuclear parasitism within Enterocytozoonidae microsporidia.</title>
        <authorList>
            <person name="Wiredu Boakye D."/>
            <person name="Jaroenlak P."/>
            <person name="Prachumwat A."/>
            <person name="Williams T.A."/>
            <person name="Bateman K.S."/>
            <person name="Itsathitphaisarn O."/>
            <person name="Sritunyalucksana K."/>
            <person name="Paszkiewicz K.H."/>
            <person name="Moore K.A."/>
            <person name="Stentiford G.D."/>
            <person name="Williams B.A."/>
        </authorList>
    </citation>
    <scope>NUCLEOTIDE SEQUENCE [LARGE SCALE GENOMIC DNA]</scope>
    <source>
        <strain evidence="1 2">GB1</strain>
    </source>
</reference>
<proteinExistence type="predicted"/>
<evidence type="ECO:0000313" key="1">
    <source>
        <dbReference type="EMBL" id="ORD93657.1"/>
    </source>
</evidence>
<accession>A0A1Y1S5F3</accession>
<dbReference type="AlphaFoldDB" id="A0A1Y1S5F3"/>
<dbReference type="VEuPathDB" id="MicrosporidiaDB:ECANGB1_1804"/>
<comment type="caution">
    <text evidence="1">The sequence shown here is derived from an EMBL/GenBank/DDBJ whole genome shotgun (WGS) entry which is preliminary data.</text>
</comment>
<organism evidence="1 2">
    <name type="scientific">Enterospora canceri</name>
    <dbReference type="NCBI Taxonomy" id="1081671"/>
    <lineage>
        <taxon>Eukaryota</taxon>
        <taxon>Fungi</taxon>
        <taxon>Fungi incertae sedis</taxon>
        <taxon>Microsporidia</taxon>
        <taxon>Enterocytozoonidae</taxon>
        <taxon>Enterospora</taxon>
    </lineage>
</organism>
<name>A0A1Y1S5F3_9MICR</name>